<dbReference type="EC" id="3.1.21.3" evidence="2"/>
<dbReference type="InParanoid" id="G0R071"/>
<dbReference type="EMBL" id="GL984181">
    <property type="protein sequence ID" value="EGR29131.1"/>
    <property type="molecule type" value="Genomic_DNA"/>
</dbReference>
<dbReference type="eggNOG" id="ENOG502QRKC">
    <property type="taxonomic scope" value="Eukaryota"/>
</dbReference>
<sequence length="688" mass="81620">MLEKQNQYLNNEIQRQKVHFDHEKVTLANDFKRQEEALLNQIKQIKAKTIHVEGQIPLIKEALAQVRDMLSGLVPENVYLRLRDLPEKDLPTNEWILVNVWELLYPFKKENDLQKKEIQRLRDELRKNGDKQNQLLGELEHSTRMLNDKEEDHKRHLLNYENSRKALEMELLKMQEELDILREKGSAYDELNRKYKQIEQEKFLLEEKIGFYNADQDGKNLLSDVYKVTDDLRRKNELLIQDKDYLTKENIQLIEKNKRCEDRIDRLQKEYQEAKDQAAEYLFQLLNHRNTANVDFEKRIHKEIGELRERHAFELESTKNNLIDIYEKQLRFLKDTKEELEIKCESLQGQLREKQSSYESILIENRVLQKRVEADLGEIRIQLRLKSEEYERISNLYEENLAGMKALKLENEMLREKTNVLRAEYYKAENSAKENQAQIKAELAVCKEQLRNYESIEKEIDEAVMGLGSSNPYDEENVYIQTLNSAPTSNKRRIKQAISLAQRLQSKQKENEGLIKQIKCLKDDLEKTQDELRVAKDLIDRSSQPYSFVISQIEEKEKEIFSYKQALKKSDQDYQNIKEEYNLLKEQYYRVEGDVKKLLIRRENIQNIQSLLIKLAQADRENIQSNVKDVLIQIQEILSSKGNIDPVNYKLNGSGQKSHNNSFNNAVYQQQNNLVPQWAQKLKNTLKK</sequence>
<name>G0R071_ICHMU</name>
<dbReference type="GO" id="GO:0009035">
    <property type="term" value="F:type I site-specific deoxyribonuclease activity"/>
    <property type="evidence" value="ECO:0007669"/>
    <property type="project" value="UniProtKB-EC"/>
</dbReference>
<dbReference type="EC" id="2.7.1.137" evidence="2"/>
<proteinExistence type="predicted"/>
<accession>G0R071</accession>
<dbReference type="STRING" id="857967.G0R071"/>
<keyword evidence="1" id="KW-0175">Coiled coil</keyword>
<dbReference type="InterPro" id="IPR026205">
    <property type="entry name" value="PIBF1"/>
</dbReference>
<dbReference type="Proteomes" id="UP000008983">
    <property type="component" value="Unassembled WGS sequence"/>
</dbReference>
<evidence type="ECO:0000313" key="2">
    <source>
        <dbReference type="EMBL" id="EGR29131.1"/>
    </source>
</evidence>
<keyword evidence="2" id="KW-0378">Hydrolase</keyword>
<reference evidence="2 3" key="1">
    <citation type="submission" date="2011-07" db="EMBL/GenBank/DDBJ databases">
        <authorList>
            <person name="Coyne R."/>
            <person name="Brami D."/>
            <person name="Johnson J."/>
            <person name="Hostetler J."/>
            <person name="Hannick L."/>
            <person name="Clark T."/>
            <person name="Cassidy-Hanley D."/>
            <person name="Inman J."/>
        </authorList>
    </citation>
    <scope>NUCLEOTIDE SEQUENCE [LARGE SCALE GENOMIC DNA]</scope>
    <source>
        <strain evidence="2 3">G5</strain>
    </source>
</reference>
<dbReference type="GO" id="GO:0016303">
    <property type="term" value="F:1-phosphatidylinositol-3-kinase activity"/>
    <property type="evidence" value="ECO:0007669"/>
    <property type="project" value="UniProtKB-EC"/>
</dbReference>
<gene>
    <name evidence="2" type="ORF">IMG5_162340</name>
</gene>
<dbReference type="GeneID" id="14905225"/>
<evidence type="ECO:0000256" key="1">
    <source>
        <dbReference type="SAM" id="Coils"/>
    </source>
</evidence>
<dbReference type="GO" id="GO:0005815">
    <property type="term" value="C:microtubule organizing center"/>
    <property type="evidence" value="ECO:0007669"/>
    <property type="project" value="TreeGrafter"/>
</dbReference>
<keyword evidence="3" id="KW-1185">Reference proteome</keyword>
<keyword evidence="2" id="KW-0808">Transferase</keyword>
<feature type="coiled-coil region" evidence="1">
    <location>
        <begin position="250"/>
        <end position="284"/>
    </location>
</feature>
<dbReference type="GO" id="GO:0060271">
    <property type="term" value="P:cilium assembly"/>
    <property type="evidence" value="ECO:0007669"/>
    <property type="project" value="TreeGrafter"/>
</dbReference>
<dbReference type="RefSeq" id="XP_004030367.1">
    <property type="nucleotide sequence ID" value="XM_004030319.1"/>
</dbReference>
<feature type="coiled-coil region" evidence="1">
    <location>
        <begin position="108"/>
        <end position="208"/>
    </location>
</feature>
<dbReference type="PANTHER" id="PTHR18950">
    <property type="entry name" value="PROGESTERONE-INDUCED BLOCKING FACTOR 1"/>
    <property type="match status" value="1"/>
</dbReference>
<dbReference type="OrthoDB" id="299638at2759"/>
<dbReference type="PANTHER" id="PTHR18950:SF0">
    <property type="entry name" value="PROGESTERONE IMMUNOMODULATORY BINDING FACTOR 1"/>
    <property type="match status" value="1"/>
</dbReference>
<protein>
    <submittedName>
        <fullName evidence="2">Progesterone immunomodulatory binding factor 1, putative</fullName>
        <ecNumber evidence="2">2.7.1.137</ecNumber>
        <ecNumber evidence="2">3.1.21.3</ecNumber>
    </submittedName>
</protein>
<dbReference type="OMA" id="KCERDTF"/>
<feature type="coiled-coil region" evidence="1">
    <location>
        <begin position="504"/>
        <end position="587"/>
    </location>
</feature>
<organism evidence="2 3">
    <name type="scientific">Ichthyophthirius multifiliis</name>
    <name type="common">White spot disease agent</name>
    <name type="synonym">Ich</name>
    <dbReference type="NCBI Taxonomy" id="5932"/>
    <lineage>
        <taxon>Eukaryota</taxon>
        <taxon>Sar</taxon>
        <taxon>Alveolata</taxon>
        <taxon>Ciliophora</taxon>
        <taxon>Intramacronucleata</taxon>
        <taxon>Oligohymenophorea</taxon>
        <taxon>Hymenostomatida</taxon>
        <taxon>Ophryoglenina</taxon>
        <taxon>Ichthyophthirius</taxon>
    </lineage>
</organism>
<dbReference type="AlphaFoldDB" id="G0R071"/>
<evidence type="ECO:0000313" key="3">
    <source>
        <dbReference type="Proteomes" id="UP000008983"/>
    </source>
</evidence>
<feature type="coiled-coil region" evidence="1">
    <location>
        <begin position="323"/>
        <end position="357"/>
    </location>
</feature>